<evidence type="ECO:0000256" key="7">
    <source>
        <dbReference type="SAM" id="Coils"/>
    </source>
</evidence>
<evidence type="ECO:0000313" key="12">
    <source>
        <dbReference type="EMBL" id="ABG22484.1"/>
    </source>
</evidence>
<dbReference type="InterPro" id="IPR002182">
    <property type="entry name" value="NB-ARC"/>
</dbReference>
<dbReference type="PRINTS" id="PR00364">
    <property type="entry name" value="DISEASERSIST"/>
</dbReference>
<protein>
    <submittedName>
        <fullName evidence="12">Retrotransposon protein, putative, unclassified</fullName>
    </submittedName>
</protein>
<keyword evidence="6" id="KW-0067">ATP-binding</keyword>
<dbReference type="Pfam" id="PF00931">
    <property type="entry name" value="NB-ARC"/>
    <property type="match status" value="1"/>
</dbReference>
<dbReference type="Pfam" id="PF03732">
    <property type="entry name" value="Retrotrans_gag"/>
    <property type="match status" value="1"/>
</dbReference>
<comment type="similarity">
    <text evidence="1">Belongs to the disease resistance NB-LRR family.</text>
</comment>
<evidence type="ECO:0000256" key="3">
    <source>
        <dbReference type="ARBA" id="ARBA00022737"/>
    </source>
</evidence>
<dbReference type="Gene3D" id="3.40.50.300">
    <property type="entry name" value="P-loop containing nucleotide triphosphate hydrolases"/>
    <property type="match status" value="1"/>
</dbReference>
<feature type="coiled-coil region" evidence="7">
    <location>
        <begin position="463"/>
        <end position="490"/>
    </location>
</feature>
<dbReference type="GO" id="GO:0006952">
    <property type="term" value="P:defense response"/>
    <property type="evidence" value="ECO:0007669"/>
    <property type="project" value="UniProtKB-KW"/>
</dbReference>
<reference evidence="12" key="3">
    <citation type="submission" date="2006-01" db="EMBL/GenBank/DDBJ databases">
        <authorList>
            <person name="Buell R."/>
        </authorList>
    </citation>
    <scope>NUCLEOTIDE SEQUENCE</scope>
</reference>
<name>H2KW77_ORYSJ</name>
<evidence type="ECO:0000259" key="10">
    <source>
        <dbReference type="Pfam" id="PF03732"/>
    </source>
</evidence>
<evidence type="ECO:0000256" key="5">
    <source>
        <dbReference type="ARBA" id="ARBA00022821"/>
    </source>
</evidence>
<dbReference type="InterPro" id="IPR027417">
    <property type="entry name" value="P-loop_NTPase"/>
</dbReference>
<gene>
    <name evidence="12" type="ordered locus">LOC_Os11g29014</name>
</gene>
<evidence type="ECO:0000256" key="1">
    <source>
        <dbReference type="ARBA" id="ARBA00008894"/>
    </source>
</evidence>
<evidence type="ECO:0000256" key="4">
    <source>
        <dbReference type="ARBA" id="ARBA00022741"/>
    </source>
</evidence>
<dbReference type="InterPro" id="IPR041118">
    <property type="entry name" value="Rx_N"/>
</dbReference>
<feature type="domain" description="NB-ARC" evidence="9">
    <location>
        <begin position="187"/>
        <end position="336"/>
    </location>
</feature>
<feature type="region of interest" description="Disordered" evidence="8">
    <location>
        <begin position="365"/>
        <end position="402"/>
    </location>
</feature>
<dbReference type="PANTHER" id="PTHR36766">
    <property type="entry name" value="PLANT BROAD-SPECTRUM MILDEW RESISTANCE PROTEIN RPW8"/>
    <property type="match status" value="1"/>
</dbReference>
<sequence>MSAILHDQTRFEPVVARTMGKFSIEAFMQLGVSDEINWLKGTVSSIKKTLADADYSALKDDTVRSWSRKLKDVMYEAADILDVCDEMEGEEHGGRSRNSPVALCLPIQGHKIRRQVKALRQKADAILEEGKIFDLTHVRSDEDHNVDATTACHVPIPRTNVVGRVQETRMLVDKLTGKGISGPGMTGQNVEVIAIVGMGGIGKTTLAREIFTNDMIQGKFDKRLWITISKGNNSISLLQQVIQGLGCEHEGIRDSAVLEHIISSEVRRKKVFLVMDDVWEARGVVDIFKKSFVGNAQAGSRILITTRSKQVAQEMQAAIVHEVSKLSSEDSRSLFLQAKQEGFAKGLDAFTIGPKHSGAVRREPRAKPLMPPKKSMRERVVPKGKEGEGEAEMAGEEFARSEIVLEQPRGEGGGGQEGGEVMQTIAITQAATSIIPTSTQATTQATTQASTKAEASTAQRVEMEAMRQDMMRLQDTLRQMQEQHQVYEAALQTWSTSLARPTPSSIPAATTLAIQASTQATQPSSTVQSIQASSHVVQPTATVQAIQASTHVVQLLRPYKCDISLKQQCCISTCAHQPKRLRQILKEQWLVLAVFEKLFNQTSWLSHMTLASPFAQPYLGLTSQYQQGMALRAEGDKVWRCEKSSESPPPSQFKYSPVTRYSGETNPSKFLSIYESAIEAVHGDETTMSKVIHLALDGIAWSWYFNMPPSSIYLWEQLRNVSIMNFRGTYKEPKTKPDLFGIRQKLGESTSEYARRFSQARCQVQECRISLRPL</sequence>
<reference evidence="12" key="1">
    <citation type="journal article" date="2005" name="BMC Biol.">
        <title>The sequence of rice chromosomes 11 and 12, rich in disease resistance genes and recent gene duplications.</title>
        <authorList>
            <consortium name="The rice chromosomes 11 and 12 sequencing consortia"/>
        </authorList>
    </citation>
    <scope>NUCLEOTIDE SEQUENCE [LARGE SCALE GENOMIC DNA]</scope>
</reference>
<evidence type="ECO:0000259" key="11">
    <source>
        <dbReference type="Pfam" id="PF18052"/>
    </source>
</evidence>
<keyword evidence="5" id="KW-0611">Plant defense</keyword>
<dbReference type="EMBL" id="DP000010">
    <property type="protein sequence ID" value="ABG22484.1"/>
    <property type="molecule type" value="Genomic_DNA"/>
</dbReference>
<evidence type="ECO:0000256" key="2">
    <source>
        <dbReference type="ARBA" id="ARBA00022614"/>
    </source>
</evidence>
<keyword evidence="3" id="KW-0677">Repeat</keyword>
<feature type="compositionally biased region" description="Basic and acidic residues" evidence="8">
    <location>
        <begin position="375"/>
        <end position="388"/>
    </location>
</feature>
<dbReference type="InterPro" id="IPR005162">
    <property type="entry name" value="Retrotrans_gag_dom"/>
</dbReference>
<dbReference type="PANTHER" id="PTHR36766:SF36">
    <property type="entry name" value="AAA+ ATPASE DOMAIN-CONTAINING PROTEIN"/>
    <property type="match status" value="1"/>
</dbReference>
<dbReference type="Pfam" id="PF18052">
    <property type="entry name" value="Rx_N"/>
    <property type="match status" value="1"/>
</dbReference>
<proteinExistence type="inferred from homology"/>
<dbReference type="Gene3D" id="1.20.5.4130">
    <property type="match status" value="1"/>
</dbReference>
<feature type="domain" description="Disease resistance N-terminal" evidence="11">
    <location>
        <begin position="25"/>
        <end position="85"/>
    </location>
</feature>
<dbReference type="GO" id="GO:0043531">
    <property type="term" value="F:ADP binding"/>
    <property type="evidence" value="ECO:0007669"/>
    <property type="project" value="InterPro"/>
</dbReference>
<keyword evidence="7" id="KW-0175">Coiled coil</keyword>
<dbReference type="AlphaFoldDB" id="H2KW77"/>
<feature type="region of interest" description="Disordered" evidence="8">
    <location>
        <begin position="438"/>
        <end position="458"/>
    </location>
</feature>
<reference evidence="12" key="2">
    <citation type="submission" date="2005-04" db="EMBL/GenBank/DDBJ databases">
        <authorList>
            <person name="Buell C.R."/>
            <person name="Wing R.A."/>
            <person name="McCombie W.A."/>
            <person name="Ouyang S."/>
        </authorList>
    </citation>
    <scope>NUCLEOTIDE SEQUENCE</scope>
</reference>
<evidence type="ECO:0000256" key="8">
    <source>
        <dbReference type="SAM" id="MobiDB-lite"/>
    </source>
</evidence>
<dbReference type="SUPFAM" id="SSF52540">
    <property type="entry name" value="P-loop containing nucleoside triphosphate hydrolases"/>
    <property type="match status" value="1"/>
</dbReference>
<evidence type="ECO:0000256" key="6">
    <source>
        <dbReference type="ARBA" id="ARBA00022840"/>
    </source>
</evidence>
<evidence type="ECO:0000259" key="9">
    <source>
        <dbReference type="Pfam" id="PF00931"/>
    </source>
</evidence>
<keyword evidence="4" id="KW-0547">Nucleotide-binding</keyword>
<keyword evidence="2" id="KW-0433">Leucine-rich repeat</keyword>
<feature type="domain" description="Retrotransposon gag" evidence="10">
    <location>
        <begin position="690"/>
        <end position="766"/>
    </location>
</feature>
<organism evidence="12">
    <name type="scientific">Oryza sativa subsp. japonica</name>
    <name type="common">Rice</name>
    <dbReference type="NCBI Taxonomy" id="39947"/>
    <lineage>
        <taxon>Eukaryota</taxon>
        <taxon>Viridiplantae</taxon>
        <taxon>Streptophyta</taxon>
        <taxon>Embryophyta</taxon>
        <taxon>Tracheophyta</taxon>
        <taxon>Spermatophyta</taxon>
        <taxon>Magnoliopsida</taxon>
        <taxon>Liliopsida</taxon>
        <taxon>Poales</taxon>
        <taxon>Poaceae</taxon>
        <taxon>BOP clade</taxon>
        <taxon>Oryzoideae</taxon>
        <taxon>Oryzeae</taxon>
        <taxon>Oryzinae</taxon>
        <taxon>Oryza</taxon>
        <taxon>Oryza sativa</taxon>
    </lineage>
</organism>
<accession>H2KW77</accession>
<dbReference type="GO" id="GO:0005524">
    <property type="term" value="F:ATP binding"/>
    <property type="evidence" value="ECO:0007669"/>
    <property type="project" value="UniProtKB-KW"/>
</dbReference>